<dbReference type="RefSeq" id="XP_010702097.1">
    <property type="nucleotide sequence ID" value="XM_010703795.1"/>
</dbReference>
<dbReference type="VEuPathDB" id="TriTrypDB:LPAL13_330005100"/>
<dbReference type="VEuPathDB" id="TriTrypDB:LPMP_330040"/>
<dbReference type="KEGG" id="lpan:LPMP_330040"/>
<dbReference type="AlphaFoldDB" id="A0A088SHJ2"/>
<accession>A0A088SHJ2</accession>
<proteinExistence type="predicted"/>
<dbReference type="eggNOG" id="ENOG502S5UB">
    <property type="taxonomic scope" value="Eukaryota"/>
</dbReference>
<name>A0A088SHJ2_LEIPA</name>
<reference evidence="1" key="1">
    <citation type="journal article" date="2015" name="Sci. Rep.">
        <title>The genome of Leishmania panamensis: insights into genomics of the L. (Viannia) subgenus.</title>
        <authorList>
            <person name="Llanes A."/>
            <person name="Restrepo C.M."/>
            <person name="Vecchio G.D."/>
            <person name="Anguizola F.J."/>
            <person name="Lleonart R."/>
        </authorList>
    </citation>
    <scope>NUCLEOTIDE SEQUENCE [LARGE SCALE GENOMIC DNA]</scope>
    <source>
        <strain evidence="1">MHOM/PA/94/PSC-1</strain>
    </source>
</reference>
<gene>
    <name evidence="1" type="ORF">LPMP_330040</name>
</gene>
<dbReference type="GeneID" id="22578157"/>
<protein>
    <submittedName>
        <fullName evidence="1">Uncharacterized protein</fullName>
    </submittedName>
</protein>
<dbReference type="OrthoDB" id="270247at2759"/>
<organism evidence="1">
    <name type="scientific">Leishmania panamensis</name>
    <dbReference type="NCBI Taxonomy" id="5679"/>
    <lineage>
        <taxon>Eukaryota</taxon>
        <taxon>Discoba</taxon>
        <taxon>Euglenozoa</taxon>
        <taxon>Kinetoplastea</taxon>
        <taxon>Metakinetoplastina</taxon>
        <taxon>Trypanosomatida</taxon>
        <taxon>Trypanosomatidae</taxon>
        <taxon>Leishmaniinae</taxon>
        <taxon>Leishmania</taxon>
        <taxon>Leishmania guyanensis species complex</taxon>
    </lineage>
</organism>
<evidence type="ECO:0000313" key="1">
    <source>
        <dbReference type="EMBL" id="AIO01297.1"/>
    </source>
</evidence>
<sequence length="111" mass="11968">MDEMCVTATTISGETIVLDTSAPNMYGFHPGQIVHFTKSLRNGKVALIRGVSDGLIWFAVLPDVTSAASEEALQAPVSTVSCRVKEELIRQYGWMVDETCNPYAACSPASI</sequence>
<dbReference type="EMBL" id="CP009402">
    <property type="protein sequence ID" value="AIO01297.1"/>
    <property type="molecule type" value="Genomic_DNA"/>
</dbReference>